<dbReference type="Pfam" id="PF08636">
    <property type="entry name" value="Pkr1"/>
    <property type="match status" value="1"/>
</dbReference>
<accession>A0A9K3PUZ7</accession>
<name>A0A9K3PUZ7_9STRA</name>
<keyword evidence="2" id="KW-0812">Transmembrane</keyword>
<evidence type="ECO:0000313" key="3">
    <source>
        <dbReference type="EMBL" id="KAG7360538.1"/>
    </source>
</evidence>
<reference evidence="3" key="1">
    <citation type="journal article" date="2021" name="Sci. Rep.">
        <title>Diploid genomic architecture of Nitzschia inconspicua, an elite biomass production diatom.</title>
        <authorList>
            <person name="Oliver A."/>
            <person name="Podell S."/>
            <person name="Pinowska A."/>
            <person name="Traller J.C."/>
            <person name="Smith S.R."/>
            <person name="McClure R."/>
            <person name="Beliaev A."/>
            <person name="Bohutskyi P."/>
            <person name="Hill E.A."/>
            <person name="Rabines A."/>
            <person name="Zheng H."/>
            <person name="Allen L.Z."/>
            <person name="Kuo A."/>
            <person name="Grigoriev I.V."/>
            <person name="Allen A.E."/>
            <person name="Hazlebeck D."/>
            <person name="Allen E.E."/>
        </authorList>
    </citation>
    <scope>NUCLEOTIDE SEQUENCE</scope>
    <source>
        <strain evidence="3">Hildebrandi</strain>
    </source>
</reference>
<proteinExistence type="predicted"/>
<keyword evidence="2" id="KW-0472">Membrane</keyword>
<sequence length="91" mass="9684">MTSFFSEIMQPGGGIILIPFVRVIITLLLVMTMMGFVAGVARVHMAVLSFLSGGLLFSLSMFEREFNKVHGRSGGSAATAPSKATSTNKTD</sequence>
<evidence type="ECO:0000313" key="4">
    <source>
        <dbReference type="Proteomes" id="UP000693970"/>
    </source>
</evidence>
<dbReference type="EMBL" id="JAGRRH010000013">
    <property type="protein sequence ID" value="KAG7360538.1"/>
    <property type="molecule type" value="Genomic_DNA"/>
</dbReference>
<feature type="transmembrane region" description="Helical" evidence="2">
    <location>
        <begin position="43"/>
        <end position="62"/>
    </location>
</feature>
<comment type="caution">
    <text evidence="3">The sequence shown here is derived from an EMBL/GenBank/DDBJ whole genome shotgun (WGS) entry which is preliminary data.</text>
</comment>
<keyword evidence="4" id="KW-1185">Reference proteome</keyword>
<feature type="compositionally biased region" description="Low complexity" evidence="1">
    <location>
        <begin position="75"/>
        <end position="91"/>
    </location>
</feature>
<feature type="region of interest" description="Disordered" evidence="1">
    <location>
        <begin position="70"/>
        <end position="91"/>
    </location>
</feature>
<dbReference type="OrthoDB" id="10541391at2759"/>
<dbReference type="InterPro" id="IPR013945">
    <property type="entry name" value="Pkr1"/>
</dbReference>
<protein>
    <submittedName>
        <fullName evidence="3">Uncharacterized protein</fullName>
    </submittedName>
</protein>
<feature type="transmembrane region" description="Helical" evidence="2">
    <location>
        <begin position="12"/>
        <end position="37"/>
    </location>
</feature>
<evidence type="ECO:0000256" key="2">
    <source>
        <dbReference type="SAM" id="Phobius"/>
    </source>
</evidence>
<keyword evidence="2" id="KW-1133">Transmembrane helix</keyword>
<dbReference type="Proteomes" id="UP000693970">
    <property type="component" value="Unassembled WGS sequence"/>
</dbReference>
<evidence type="ECO:0000256" key="1">
    <source>
        <dbReference type="SAM" id="MobiDB-lite"/>
    </source>
</evidence>
<reference evidence="3" key="2">
    <citation type="submission" date="2021-04" db="EMBL/GenBank/DDBJ databases">
        <authorList>
            <person name="Podell S."/>
        </authorList>
    </citation>
    <scope>NUCLEOTIDE SEQUENCE</scope>
    <source>
        <strain evidence="3">Hildebrandi</strain>
    </source>
</reference>
<dbReference type="AlphaFoldDB" id="A0A9K3PUZ7"/>
<gene>
    <name evidence="3" type="ORF">IV203_035637</name>
</gene>
<dbReference type="GO" id="GO:0070072">
    <property type="term" value="P:vacuolar proton-transporting V-type ATPase complex assembly"/>
    <property type="evidence" value="ECO:0007669"/>
    <property type="project" value="InterPro"/>
</dbReference>
<organism evidence="3 4">
    <name type="scientific">Nitzschia inconspicua</name>
    <dbReference type="NCBI Taxonomy" id="303405"/>
    <lineage>
        <taxon>Eukaryota</taxon>
        <taxon>Sar</taxon>
        <taxon>Stramenopiles</taxon>
        <taxon>Ochrophyta</taxon>
        <taxon>Bacillariophyta</taxon>
        <taxon>Bacillariophyceae</taxon>
        <taxon>Bacillariophycidae</taxon>
        <taxon>Bacillariales</taxon>
        <taxon>Bacillariaceae</taxon>
        <taxon>Nitzschia</taxon>
    </lineage>
</organism>